<evidence type="ECO:0000256" key="5">
    <source>
        <dbReference type="SAM" id="Phobius"/>
    </source>
</evidence>
<dbReference type="Proteomes" id="UP000191408">
    <property type="component" value="Unassembled WGS sequence"/>
</dbReference>
<sequence length="536" mass="60889">MFTSEKTNKPFVQVMVIGAGFSGLAMGCQLKKQLNCEDFLIYDQMPKPGGTWWSNQYPGCGVDIPAVFYSLSFAPNPHFSKVFPKQDEILKYFNQVAAQHDVSRHIVCHTQWKEACWIEETSTWKVQLQDLSTGVCFEQECKILVSAVGGLSIPNMVKIKDADVFEGDFVHTAQWNHDVCLRDKDVVVIGNGSSASQLIPSIADDAKTVTQFMRTPQHYMPSENIVIGAFLRKVFQYIPSLLWLLRTAVFAYLETSGPQFNITAKGESLRNKASETSRQYVQANAPEKYWELLIPAYDLGCKRRVFDNDKYIPCLHRTNVHLTADPIVAIQPRSVLTESGKKYPASTIVLATGFTTGQFDVKLFGRNGLSREDHWKEFGSKSAFKTVAMANFPNFFYILGPHSGRGHTSTIFAAESFVHLVIRAIKDVVNGHARSVEIRPSSEMSFHEQVRKALDKTVYTGKCGSWYIDQKTGKNWVIYPWDSFTMWYSTHVDGMEDWLYELNPTRYQKRAHKYRYVGLIITALAVLAWIKYATDY</sequence>
<dbReference type="PROSITE" id="PS51257">
    <property type="entry name" value="PROKAR_LIPOPROTEIN"/>
    <property type="match status" value="1"/>
</dbReference>
<proteinExistence type="inferred from homology"/>
<reference evidence="7" key="1">
    <citation type="journal article" date="2017" name="Nat. Microbiol.">
        <title>Global analysis of biosynthetic gene clusters reveals vast potential of secondary metabolite production in Penicillium species.</title>
        <authorList>
            <person name="Nielsen J.C."/>
            <person name="Grijseels S."/>
            <person name="Prigent S."/>
            <person name="Ji B."/>
            <person name="Dainat J."/>
            <person name="Nielsen K.F."/>
            <person name="Frisvad J.C."/>
            <person name="Workman M."/>
            <person name="Nielsen J."/>
        </authorList>
    </citation>
    <scope>NUCLEOTIDE SEQUENCE [LARGE SCALE GENOMIC DNA]</scope>
    <source>
        <strain evidence="7">IBT 4502</strain>
    </source>
</reference>
<comment type="cofactor">
    <cofactor evidence="1">
        <name>FAD</name>
        <dbReference type="ChEBI" id="CHEBI:57692"/>
    </cofactor>
</comment>
<keyword evidence="5" id="KW-1133">Transmembrane helix</keyword>
<accession>A0A1V6NH11</accession>
<evidence type="ECO:0000313" key="7">
    <source>
        <dbReference type="Proteomes" id="UP000191408"/>
    </source>
</evidence>
<dbReference type="AlphaFoldDB" id="A0A1V6NH11"/>
<name>A0A1V6NH11_PENPO</name>
<dbReference type="SUPFAM" id="SSF51905">
    <property type="entry name" value="FAD/NAD(P)-binding domain"/>
    <property type="match status" value="2"/>
</dbReference>
<organism evidence="6 7">
    <name type="scientific">Penicillium polonicum</name>
    <dbReference type="NCBI Taxonomy" id="60169"/>
    <lineage>
        <taxon>Eukaryota</taxon>
        <taxon>Fungi</taxon>
        <taxon>Dikarya</taxon>
        <taxon>Ascomycota</taxon>
        <taxon>Pezizomycotina</taxon>
        <taxon>Eurotiomycetes</taxon>
        <taxon>Eurotiomycetidae</taxon>
        <taxon>Eurotiales</taxon>
        <taxon>Aspergillaceae</taxon>
        <taxon>Penicillium</taxon>
    </lineage>
</organism>
<dbReference type="OrthoDB" id="74360at2759"/>
<comment type="caution">
    <text evidence="6">The sequence shown here is derived from an EMBL/GenBank/DDBJ whole genome shotgun (WGS) entry which is preliminary data.</text>
</comment>
<comment type="similarity">
    <text evidence="2">Belongs to the FAD-binding monooxygenase family.</text>
</comment>
<evidence type="ECO:0000256" key="1">
    <source>
        <dbReference type="ARBA" id="ARBA00001974"/>
    </source>
</evidence>
<dbReference type="Pfam" id="PF13450">
    <property type="entry name" value="NAD_binding_8"/>
    <property type="match status" value="1"/>
</dbReference>
<keyword evidence="4" id="KW-0274">FAD</keyword>
<dbReference type="EMBL" id="MDYM01000008">
    <property type="protein sequence ID" value="OQD63889.1"/>
    <property type="molecule type" value="Genomic_DNA"/>
</dbReference>
<keyword evidence="7" id="KW-1185">Reference proteome</keyword>
<evidence type="ECO:0000256" key="3">
    <source>
        <dbReference type="ARBA" id="ARBA00022630"/>
    </source>
</evidence>
<dbReference type="STRING" id="60169.A0A1V6NH11"/>
<evidence type="ECO:0000313" key="6">
    <source>
        <dbReference type="EMBL" id="OQD63889.1"/>
    </source>
</evidence>
<evidence type="ECO:0000256" key="2">
    <source>
        <dbReference type="ARBA" id="ARBA00010139"/>
    </source>
</evidence>
<feature type="transmembrane region" description="Helical" evidence="5">
    <location>
        <begin position="516"/>
        <end position="534"/>
    </location>
</feature>
<keyword evidence="3" id="KW-0285">Flavoprotein</keyword>
<keyword evidence="5" id="KW-0812">Transmembrane</keyword>
<gene>
    <name evidence="6" type="ORF">PENPOL_c008G04185</name>
</gene>
<dbReference type="InterPro" id="IPR051209">
    <property type="entry name" value="FAD-bind_Monooxygenase_sf"/>
</dbReference>
<dbReference type="Gene3D" id="3.50.50.60">
    <property type="entry name" value="FAD/NAD(P)-binding domain"/>
    <property type="match status" value="2"/>
</dbReference>
<protein>
    <submittedName>
        <fullName evidence="6">Uncharacterized protein</fullName>
    </submittedName>
</protein>
<dbReference type="PANTHER" id="PTHR42877">
    <property type="entry name" value="L-ORNITHINE N(5)-MONOOXYGENASE-RELATED"/>
    <property type="match status" value="1"/>
</dbReference>
<keyword evidence="5" id="KW-0472">Membrane</keyword>
<dbReference type="PANTHER" id="PTHR42877:SF5">
    <property type="entry name" value="L-ORNITHINE N(5)-MONOOXYGENASE-RELATED"/>
    <property type="match status" value="1"/>
</dbReference>
<evidence type="ECO:0000256" key="4">
    <source>
        <dbReference type="ARBA" id="ARBA00022827"/>
    </source>
</evidence>
<dbReference type="InterPro" id="IPR036188">
    <property type="entry name" value="FAD/NAD-bd_sf"/>
</dbReference>